<gene>
    <name evidence="19" type="ORF">MGAL_10B000642</name>
</gene>
<feature type="transmembrane region" description="Helical" evidence="17">
    <location>
        <begin position="124"/>
        <end position="149"/>
    </location>
</feature>
<evidence type="ECO:0000256" key="14">
    <source>
        <dbReference type="PIRSR" id="PIRSR038061-1"/>
    </source>
</evidence>
<dbReference type="AlphaFoldDB" id="A0A8B6F8E5"/>
<feature type="region of interest" description="Disordered" evidence="16">
    <location>
        <begin position="296"/>
        <end position="320"/>
    </location>
</feature>
<comment type="subcellular location">
    <subcellularLocation>
        <location evidence="1">Membrane</location>
        <topology evidence="1">Multi-pass membrane protein</topology>
    </subcellularLocation>
</comment>
<dbReference type="Proteomes" id="UP000596742">
    <property type="component" value="Unassembled WGS sequence"/>
</dbReference>
<proteinExistence type="inferred from homology"/>
<keyword evidence="6 13" id="KW-0631">Potassium channel</keyword>
<evidence type="ECO:0000256" key="11">
    <source>
        <dbReference type="ARBA" id="ARBA00023180"/>
    </source>
</evidence>
<evidence type="ECO:0000313" key="19">
    <source>
        <dbReference type="EMBL" id="VDI45086.1"/>
    </source>
</evidence>
<feature type="transmembrane region" description="Helical" evidence="17">
    <location>
        <begin position="207"/>
        <end position="224"/>
    </location>
</feature>
<keyword evidence="8 17" id="KW-1133">Transmembrane helix</keyword>
<dbReference type="EMBL" id="UYJE01006327">
    <property type="protein sequence ID" value="VDI45086.1"/>
    <property type="molecule type" value="Genomic_DNA"/>
</dbReference>
<feature type="domain" description="Potassium channel" evidence="18">
    <location>
        <begin position="91"/>
        <end position="147"/>
    </location>
</feature>
<organism evidence="19 20">
    <name type="scientific">Mytilus galloprovincialis</name>
    <name type="common">Mediterranean mussel</name>
    <dbReference type="NCBI Taxonomy" id="29158"/>
    <lineage>
        <taxon>Eukaryota</taxon>
        <taxon>Metazoa</taxon>
        <taxon>Spiralia</taxon>
        <taxon>Lophotrochozoa</taxon>
        <taxon>Mollusca</taxon>
        <taxon>Bivalvia</taxon>
        <taxon>Autobranchia</taxon>
        <taxon>Pteriomorphia</taxon>
        <taxon>Mytilida</taxon>
        <taxon>Mytiloidea</taxon>
        <taxon>Mytilidae</taxon>
        <taxon>Mytilinae</taxon>
        <taxon>Mytilus</taxon>
    </lineage>
</organism>
<evidence type="ECO:0000256" key="10">
    <source>
        <dbReference type="ARBA" id="ARBA00023136"/>
    </source>
</evidence>
<evidence type="ECO:0000256" key="5">
    <source>
        <dbReference type="ARBA" id="ARBA00022692"/>
    </source>
</evidence>
<sequence>MSLSFRKSTVRLLALSGFYLLYIVIGASVFSAIEGPRERDLTVHVRDVRKKFLKDHSKCLTDGDLEKFLIEINNAAHKGVSSTKNVTMAEPNWSFGQSIFFSVTVLTTIGYGRVTPLSDEGKGFIIVYTVIGIPLTLILFSAIVERLMIPTKVFLYFLFRKLGHLYKVFHIQLLHLFFVILVLLVFIFLIPAAVYSTLEPTWNYLDAFYYCFISMTTIGLGDYIPGDNPEQELRPLYKVATTCYLVIGLWAMMLLMSVLYDIPELNIGFHFYMKSDKDEDEERTALKSSIEKTGTKYTKHVDEEQPTAIQAETSERNTEQ</sequence>
<feature type="domain" description="Potassium channel" evidence="18">
    <location>
        <begin position="184"/>
        <end position="260"/>
    </location>
</feature>
<keyword evidence="5 15" id="KW-0812">Transmembrane</keyword>
<dbReference type="InterPro" id="IPR003092">
    <property type="entry name" value="2pore_dom_K_chnl_TASK"/>
</dbReference>
<evidence type="ECO:0000256" key="7">
    <source>
        <dbReference type="ARBA" id="ARBA00022958"/>
    </source>
</evidence>
<dbReference type="InterPro" id="IPR005408">
    <property type="entry name" value="2pore_dom_K_chnl_TWIK"/>
</dbReference>
<feature type="transmembrane region" description="Helical" evidence="17">
    <location>
        <begin position="12"/>
        <end position="33"/>
    </location>
</feature>
<dbReference type="Gene3D" id="1.10.287.70">
    <property type="match status" value="1"/>
</dbReference>
<protein>
    <submittedName>
        <fullName evidence="19">Potassium channel subfamily K member 1</fullName>
    </submittedName>
</protein>
<feature type="transmembrane region" description="Helical" evidence="17">
    <location>
        <begin position="236"/>
        <end position="260"/>
    </location>
</feature>
<name>A0A8B6F8E5_MYTGA</name>
<keyword evidence="7 13" id="KW-0630">Potassium</keyword>
<dbReference type="PRINTS" id="PR01333">
    <property type="entry name" value="2POREKCHANEL"/>
</dbReference>
<evidence type="ECO:0000256" key="4">
    <source>
        <dbReference type="ARBA" id="ARBA00022538"/>
    </source>
</evidence>
<comment type="caution">
    <text evidence="19">The sequence shown here is derived from an EMBL/GenBank/DDBJ whole genome shotgun (WGS) entry which is preliminary data.</text>
</comment>
<dbReference type="InterPro" id="IPR013099">
    <property type="entry name" value="K_chnl_dom"/>
</dbReference>
<keyword evidence="9 13" id="KW-0406">Ion transport</keyword>
<dbReference type="PANTHER" id="PTHR11003:SF249">
    <property type="entry name" value="TWO PORE POTASSIUM CHANNEL PROTEIN SUP-9"/>
    <property type="match status" value="1"/>
</dbReference>
<dbReference type="GO" id="GO:0005886">
    <property type="term" value="C:plasma membrane"/>
    <property type="evidence" value="ECO:0007669"/>
    <property type="project" value="TreeGrafter"/>
</dbReference>
<evidence type="ECO:0000256" key="9">
    <source>
        <dbReference type="ARBA" id="ARBA00023065"/>
    </source>
</evidence>
<evidence type="ECO:0000256" key="12">
    <source>
        <dbReference type="ARBA" id="ARBA00023303"/>
    </source>
</evidence>
<keyword evidence="20" id="KW-1185">Reference proteome</keyword>
<evidence type="ECO:0000256" key="1">
    <source>
        <dbReference type="ARBA" id="ARBA00004141"/>
    </source>
</evidence>
<comment type="similarity">
    <text evidence="2 15">Belongs to the two pore domain potassium channel (TC 1.A.1.8) family.</text>
</comment>
<dbReference type="Pfam" id="PF07885">
    <property type="entry name" value="Ion_trans_2"/>
    <property type="match status" value="2"/>
</dbReference>
<evidence type="ECO:0000259" key="18">
    <source>
        <dbReference type="Pfam" id="PF07885"/>
    </source>
</evidence>
<evidence type="ECO:0000256" key="2">
    <source>
        <dbReference type="ARBA" id="ARBA00006666"/>
    </source>
</evidence>
<feature type="transmembrane region" description="Helical" evidence="17">
    <location>
        <begin position="93"/>
        <end position="112"/>
    </location>
</feature>
<dbReference type="OrthoDB" id="297496at2759"/>
<feature type="glycosylation site" description="N-linked (GlcNAc...) asparagine" evidence="14">
    <location>
        <position position="85"/>
    </location>
</feature>
<evidence type="ECO:0000313" key="20">
    <source>
        <dbReference type="Proteomes" id="UP000596742"/>
    </source>
</evidence>
<keyword evidence="3 13" id="KW-0813">Transport</keyword>
<dbReference type="PANTHER" id="PTHR11003">
    <property type="entry name" value="POTASSIUM CHANNEL, SUBFAMILY K"/>
    <property type="match status" value="1"/>
</dbReference>
<keyword evidence="11" id="KW-0325">Glycoprotein</keyword>
<evidence type="ECO:0000256" key="8">
    <source>
        <dbReference type="ARBA" id="ARBA00022989"/>
    </source>
</evidence>
<dbReference type="GO" id="GO:0030322">
    <property type="term" value="P:stabilization of membrane potential"/>
    <property type="evidence" value="ECO:0007669"/>
    <property type="project" value="TreeGrafter"/>
</dbReference>
<evidence type="ECO:0000256" key="17">
    <source>
        <dbReference type="SAM" id="Phobius"/>
    </source>
</evidence>
<dbReference type="PRINTS" id="PR01586">
    <property type="entry name" value="TWIKCHANNEL"/>
</dbReference>
<reference evidence="19" key="1">
    <citation type="submission" date="2018-11" db="EMBL/GenBank/DDBJ databases">
        <authorList>
            <person name="Alioto T."/>
            <person name="Alioto T."/>
        </authorList>
    </citation>
    <scope>NUCLEOTIDE SEQUENCE</scope>
</reference>
<keyword evidence="12 15" id="KW-0407">Ion channel</keyword>
<dbReference type="SUPFAM" id="SSF81324">
    <property type="entry name" value="Voltage-gated potassium channels"/>
    <property type="match status" value="2"/>
</dbReference>
<evidence type="ECO:0000256" key="13">
    <source>
        <dbReference type="PIRNR" id="PIRNR038061"/>
    </source>
</evidence>
<dbReference type="GO" id="GO:0015271">
    <property type="term" value="F:outward rectifier potassium channel activity"/>
    <property type="evidence" value="ECO:0007669"/>
    <property type="project" value="TreeGrafter"/>
</dbReference>
<evidence type="ECO:0000256" key="16">
    <source>
        <dbReference type="SAM" id="MobiDB-lite"/>
    </source>
</evidence>
<keyword evidence="10 13" id="KW-0472">Membrane</keyword>
<keyword evidence="4 13" id="KW-0633">Potassium transport</keyword>
<evidence type="ECO:0000256" key="3">
    <source>
        <dbReference type="ARBA" id="ARBA00022448"/>
    </source>
</evidence>
<dbReference type="PIRSF" id="PIRSF038061">
    <property type="entry name" value="K_channel_subfamily_K_type"/>
    <property type="match status" value="1"/>
</dbReference>
<dbReference type="InterPro" id="IPR003280">
    <property type="entry name" value="2pore_dom_K_chnl"/>
</dbReference>
<feature type="transmembrane region" description="Helical" evidence="17">
    <location>
        <begin position="169"/>
        <end position="195"/>
    </location>
</feature>
<evidence type="ECO:0000256" key="15">
    <source>
        <dbReference type="RuleBase" id="RU003857"/>
    </source>
</evidence>
<accession>A0A8B6F8E5</accession>
<dbReference type="GO" id="GO:0022841">
    <property type="term" value="F:potassium ion leak channel activity"/>
    <property type="evidence" value="ECO:0007669"/>
    <property type="project" value="TreeGrafter"/>
</dbReference>
<evidence type="ECO:0000256" key="6">
    <source>
        <dbReference type="ARBA" id="ARBA00022826"/>
    </source>
</evidence>